<dbReference type="RefSeq" id="WP_377909762.1">
    <property type="nucleotide sequence ID" value="NZ_JBHSGK010000013.1"/>
</dbReference>
<evidence type="ECO:0000259" key="1">
    <source>
        <dbReference type="PROSITE" id="PS51186"/>
    </source>
</evidence>
<gene>
    <name evidence="2" type="ORF">ACFO4L_11210</name>
</gene>
<dbReference type="InterPro" id="IPR050276">
    <property type="entry name" value="MshD_Acetyltransferase"/>
</dbReference>
<dbReference type="EC" id="2.3.-.-" evidence="2"/>
<dbReference type="PROSITE" id="PS51186">
    <property type="entry name" value="GNAT"/>
    <property type="match status" value="1"/>
</dbReference>
<dbReference type="CDD" id="cd04301">
    <property type="entry name" value="NAT_SF"/>
    <property type="match status" value="1"/>
</dbReference>
<reference evidence="3" key="1">
    <citation type="journal article" date="2019" name="Int. J. Syst. Evol. Microbiol.">
        <title>The Global Catalogue of Microorganisms (GCM) 10K type strain sequencing project: providing services to taxonomists for standard genome sequencing and annotation.</title>
        <authorList>
            <consortium name="The Broad Institute Genomics Platform"/>
            <consortium name="The Broad Institute Genome Sequencing Center for Infectious Disease"/>
            <person name="Wu L."/>
            <person name="Ma J."/>
        </authorList>
    </citation>
    <scope>NUCLEOTIDE SEQUENCE [LARGE SCALE GENOMIC DNA]</scope>
    <source>
        <strain evidence="3">JCM 12165</strain>
    </source>
</reference>
<sequence length="156" mass="17841">MSWTITLLSQKQAEEIAYSWKYEGSYSFYDMTSDQEDLTHFLDPAARGTHVHAVMYEAELVGFIEVTPKDRIAEVGMGLKPSWTGRGIGLQFMEKMIDFLRSHYHVERITLAVAAFNKRAITVYERAGFSKTGVSQQQTNDSIYEFIHMSLSINID</sequence>
<evidence type="ECO:0000313" key="2">
    <source>
        <dbReference type="EMBL" id="MFC4737157.1"/>
    </source>
</evidence>
<keyword evidence="2" id="KW-0012">Acyltransferase</keyword>
<dbReference type="Pfam" id="PF00583">
    <property type="entry name" value="Acetyltransf_1"/>
    <property type="match status" value="1"/>
</dbReference>
<evidence type="ECO:0000313" key="3">
    <source>
        <dbReference type="Proteomes" id="UP001595896"/>
    </source>
</evidence>
<feature type="domain" description="N-acetyltransferase" evidence="1">
    <location>
        <begin position="6"/>
        <end position="154"/>
    </location>
</feature>
<organism evidence="2 3">
    <name type="scientific">Bacillus daqingensis</name>
    <dbReference type="NCBI Taxonomy" id="872396"/>
    <lineage>
        <taxon>Bacteria</taxon>
        <taxon>Bacillati</taxon>
        <taxon>Bacillota</taxon>
        <taxon>Bacilli</taxon>
        <taxon>Bacillales</taxon>
        <taxon>Bacillaceae</taxon>
        <taxon>Bacillus</taxon>
    </lineage>
</organism>
<dbReference type="Proteomes" id="UP001595896">
    <property type="component" value="Unassembled WGS sequence"/>
</dbReference>
<protein>
    <submittedName>
        <fullName evidence="2">GNAT family N-acetyltransferase</fullName>
        <ecNumber evidence="2">2.3.-.-</ecNumber>
    </submittedName>
</protein>
<dbReference type="PANTHER" id="PTHR43617:SF31">
    <property type="entry name" value="MYCOTHIOL ACETYLTRANSFERASE"/>
    <property type="match status" value="1"/>
</dbReference>
<keyword evidence="2" id="KW-0808">Transferase</keyword>
<comment type="caution">
    <text evidence="2">The sequence shown here is derived from an EMBL/GenBank/DDBJ whole genome shotgun (WGS) entry which is preliminary data.</text>
</comment>
<dbReference type="PANTHER" id="PTHR43617">
    <property type="entry name" value="L-AMINO ACID N-ACETYLTRANSFERASE"/>
    <property type="match status" value="1"/>
</dbReference>
<keyword evidence="3" id="KW-1185">Reference proteome</keyword>
<dbReference type="Gene3D" id="3.40.630.30">
    <property type="match status" value="1"/>
</dbReference>
<accession>A0ABV9NUU0</accession>
<dbReference type="EMBL" id="JBHSGK010000013">
    <property type="protein sequence ID" value="MFC4737157.1"/>
    <property type="molecule type" value="Genomic_DNA"/>
</dbReference>
<dbReference type="InterPro" id="IPR000182">
    <property type="entry name" value="GNAT_dom"/>
</dbReference>
<dbReference type="InterPro" id="IPR016181">
    <property type="entry name" value="Acyl_CoA_acyltransferase"/>
</dbReference>
<dbReference type="GO" id="GO:0016746">
    <property type="term" value="F:acyltransferase activity"/>
    <property type="evidence" value="ECO:0007669"/>
    <property type="project" value="UniProtKB-KW"/>
</dbReference>
<dbReference type="SUPFAM" id="SSF55729">
    <property type="entry name" value="Acyl-CoA N-acyltransferases (Nat)"/>
    <property type="match status" value="1"/>
</dbReference>
<proteinExistence type="predicted"/>
<name>A0ABV9NUU0_9BACI</name>